<dbReference type="EMBL" id="KL198004">
    <property type="protein sequence ID" value="KDQ33365.1"/>
    <property type="molecule type" value="Genomic_DNA"/>
</dbReference>
<evidence type="ECO:0000259" key="3">
    <source>
        <dbReference type="PROSITE" id="PS50245"/>
    </source>
</evidence>
<evidence type="ECO:0000256" key="1">
    <source>
        <dbReference type="ARBA" id="ARBA00022614"/>
    </source>
</evidence>
<dbReference type="Gene3D" id="2.30.30.190">
    <property type="entry name" value="CAP Gly-rich-like domain"/>
    <property type="match status" value="1"/>
</dbReference>
<dbReference type="VEuPathDB" id="FungiDB:PLEOSDRAFT_37440"/>
<accession>A0A067P2C2</accession>
<reference evidence="5" key="1">
    <citation type="journal article" date="2014" name="Proc. Natl. Acad. Sci. U.S.A.">
        <title>Extensive sampling of basidiomycete genomes demonstrates inadequacy of the white-rot/brown-rot paradigm for wood decay fungi.</title>
        <authorList>
            <person name="Riley R."/>
            <person name="Salamov A.A."/>
            <person name="Brown D.W."/>
            <person name="Nagy L.G."/>
            <person name="Floudas D."/>
            <person name="Held B.W."/>
            <person name="Levasseur A."/>
            <person name="Lombard V."/>
            <person name="Morin E."/>
            <person name="Otillar R."/>
            <person name="Lindquist E.A."/>
            <person name="Sun H."/>
            <person name="LaButti K.M."/>
            <person name="Schmutz J."/>
            <person name="Jabbour D."/>
            <person name="Luo H."/>
            <person name="Baker S.E."/>
            <person name="Pisabarro A.G."/>
            <person name="Walton J.D."/>
            <person name="Blanchette R.A."/>
            <person name="Henrissat B."/>
            <person name="Martin F."/>
            <person name="Cullen D."/>
            <person name="Hibbett D.S."/>
            <person name="Grigoriev I.V."/>
        </authorList>
    </citation>
    <scope>NUCLEOTIDE SEQUENCE [LARGE SCALE GENOMIC DNA]</scope>
    <source>
        <strain evidence="5">PC15</strain>
    </source>
</reference>
<dbReference type="FunCoup" id="A0A067P2C2">
    <property type="interactions" value="615"/>
</dbReference>
<dbReference type="InParanoid" id="A0A067P2C2"/>
<dbReference type="SMART" id="SM01052">
    <property type="entry name" value="CAP_GLY"/>
    <property type="match status" value="1"/>
</dbReference>
<organism evidence="4 5">
    <name type="scientific">Pleurotus ostreatus (strain PC15)</name>
    <name type="common">Oyster mushroom</name>
    <dbReference type="NCBI Taxonomy" id="1137138"/>
    <lineage>
        <taxon>Eukaryota</taxon>
        <taxon>Fungi</taxon>
        <taxon>Dikarya</taxon>
        <taxon>Basidiomycota</taxon>
        <taxon>Agaricomycotina</taxon>
        <taxon>Agaricomycetes</taxon>
        <taxon>Agaricomycetidae</taxon>
        <taxon>Agaricales</taxon>
        <taxon>Pleurotineae</taxon>
        <taxon>Pleurotaceae</taxon>
        <taxon>Pleurotus</taxon>
    </lineage>
</organism>
<dbReference type="InterPro" id="IPR036859">
    <property type="entry name" value="CAP-Gly_dom_sf"/>
</dbReference>
<dbReference type="HOGENOM" id="CLU_017716_5_1_1"/>
<dbReference type="AlphaFoldDB" id="A0A067P2C2"/>
<feature type="domain" description="CAP-Gly" evidence="3">
    <location>
        <begin position="22"/>
        <end position="66"/>
    </location>
</feature>
<dbReference type="PANTHER" id="PTHR18849:SF0">
    <property type="entry name" value="CILIA- AND FLAGELLA-ASSOCIATED PROTEIN 410-RELATED"/>
    <property type="match status" value="1"/>
</dbReference>
<evidence type="ECO:0000256" key="2">
    <source>
        <dbReference type="ARBA" id="ARBA00022737"/>
    </source>
</evidence>
<gene>
    <name evidence="4" type="ORF">PLEOSDRAFT_37440</name>
</gene>
<protein>
    <recommendedName>
        <fullName evidence="3">CAP-Gly domain-containing protein</fullName>
    </recommendedName>
</protein>
<dbReference type="STRING" id="1137138.A0A067P2C2"/>
<dbReference type="Gene3D" id="3.80.10.10">
    <property type="entry name" value="Ribonuclease Inhibitor"/>
    <property type="match status" value="2"/>
</dbReference>
<dbReference type="InterPro" id="IPR000938">
    <property type="entry name" value="CAP-Gly_domain"/>
</dbReference>
<dbReference type="SUPFAM" id="SSF74924">
    <property type="entry name" value="Cap-Gly domain"/>
    <property type="match status" value="1"/>
</dbReference>
<dbReference type="PANTHER" id="PTHR18849">
    <property type="entry name" value="LEUCINE RICH REPEAT PROTEIN"/>
    <property type="match status" value="1"/>
</dbReference>
<keyword evidence="1" id="KW-0433">Leucine-rich repeat</keyword>
<keyword evidence="2" id="KW-0677">Repeat</keyword>
<proteinExistence type="predicted"/>
<evidence type="ECO:0000313" key="4">
    <source>
        <dbReference type="EMBL" id="KDQ33365.1"/>
    </source>
</evidence>
<dbReference type="OrthoDB" id="5273213at2759"/>
<dbReference type="InterPro" id="IPR032675">
    <property type="entry name" value="LRR_dom_sf"/>
</dbReference>
<dbReference type="PROSITE" id="PS50245">
    <property type="entry name" value="CAP_GLY_2"/>
    <property type="match status" value="1"/>
</dbReference>
<sequence length="530" mass="58502">MDSSLGTRISLAGNTGTVRFVGNVQGTSGVWLGIEWDDPTRGKHDGVHNETRYFNCSVPNSGSFIRPTAQNLSYGVSFLQALSAKYVEQLHGAATQEKVILGSSNGSIEVEGPHLDKIRKKLARLDRLRDVSLDGERVARADPGDTIRRTCSNIRNLDLSHSLLPSWDVVAAIVAELPGLQSLALNHNRLQQPSDLAKMAASFQHLEELQLNATLTSWSAMLDVIRYTPKLRFLEMGYNYLTHLENNLVTSDAMGECVLQSLNLDSNECKDWPAVCQAMQIFPSLQRLLLSSNGIAQIPYPAEGQSEILQGLHHLALPSNLLCSWSDIDALSRWCPGLKTLALGLNPFVVGEAHARYSKQITVALMPYLVILDGVNISAKERVDCELFYLSYVAKNGFQSHLSPADYPRWQELCAKHGEPSVVTNNHESSAKLSTRLIGIRVYQYSEPPARTLTVPTRKPDAVIQVLPTMTLRMLRNKIGKSLKASRKTASLWILLDEGTTTVELSKDEDGHSLDWLGIENDSQLVVVLG</sequence>
<dbReference type="SUPFAM" id="SSF52058">
    <property type="entry name" value="L domain-like"/>
    <property type="match status" value="1"/>
</dbReference>
<evidence type="ECO:0000313" key="5">
    <source>
        <dbReference type="Proteomes" id="UP000027073"/>
    </source>
</evidence>
<name>A0A067P2C2_PLEO1</name>
<dbReference type="Pfam" id="PF01302">
    <property type="entry name" value="CAP_GLY"/>
    <property type="match status" value="1"/>
</dbReference>
<dbReference type="Proteomes" id="UP000027073">
    <property type="component" value="Unassembled WGS sequence"/>
</dbReference>